<proteinExistence type="predicted"/>
<feature type="compositionally biased region" description="Polar residues" evidence="1">
    <location>
        <begin position="139"/>
        <end position="148"/>
    </location>
</feature>
<organism evidence="2 3">
    <name type="scientific">Plakobranchus ocellatus</name>
    <dbReference type="NCBI Taxonomy" id="259542"/>
    <lineage>
        <taxon>Eukaryota</taxon>
        <taxon>Metazoa</taxon>
        <taxon>Spiralia</taxon>
        <taxon>Lophotrochozoa</taxon>
        <taxon>Mollusca</taxon>
        <taxon>Gastropoda</taxon>
        <taxon>Heterobranchia</taxon>
        <taxon>Euthyneura</taxon>
        <taxon>Panpulmonata</taxon>
        <taxon>Sacoglossa</taxon>
        <taxon>Placobranchoidea</taxon>
        <taxon>Plakobranchidae</taxon>
        <taxon>Plakobranchus</taxon>
    </lineage>
</organism>
<feature type="compositionally biased region" description="Basic and acidic residues" evidence="1">
    <location>
        <begin position="341"/>
        <end position="354"/>
    </location>
</feature>
<feature type="compositionally biased region" description="Acidic residues" evidence="1">
    <location>
        <begin position="315"/>
        <end position="324"/>
    </location>
</feature>
<gene>
    <name evidence="2" type="ORF">PoB_006973700</name>
</gene>
<feature type="region of interest" description="Disordered" evidence="1">
    <location>
        <begin position="259"/>
        <end position="397"/>
    </location>
</feature>
<feature type="compositionally biased region" description="Basic residues" evidence="1">
    <location>
        <begin position="553"/>
        <end position="567"/>
    </location>
</feature>
<dbReference type="Proteomes" id="UP000735302">
    <property type="component" value="Unassembled WGS sequence"/>
</dbReference>
<sequence length="567" mass="62537">MRALKLSRNARITQHSEDHFCCSCVVGKFYRKSLAAMTRPRALKHCQQPKLNSLTIVELPCYYPVAERFKDKYGGPMFSNLEKIKEEARHFAELPETEFNALVLQARTFSLAPGRRSFPIPYNSSSSSMSGPQKHHQHTNNSNSTGGWSASDLGTLADDTLRDQNGLVEVTIGDNGAILTPPSMRHGGCGIGDALQQQQRPHQSTFTSSSPKHGAYDPGRYCGSSSPITSSARCVVRGDKEFGTDIRLVDHDDYKLDLDPATTSSADEDSGLPRSSSSHKASSDGPYNSFLSDESQDGDEHDDNSSIFNHRAVDGEEEEEEVGNEEERQSLLRGGRKSRKAYGDCNERPRERSLVRVTATYPNPPYDEEVGLNTSTGSSEYVESPRSDDLDVDEKAGAYSNISSKSYDKYGEMEMDVIAFRETPHATGRRSPSPSTSLNVHKHLYANQRLEGEVWDYSENSRRCEDDNRMDDDDFHQSSRPEGIRYDNYHRGRGTASGGMSTSTPFAASTQVDAKIPFLGHTAASSAMAYSSAQYSYNLQPDLGASSAAVASRKAKTRKGRSKGKYS</sequence>
<feature type="compositionally biased region" description="Basic and acidic residues" evidence="1">
    <location>
        <begin position="475"/>
        <end position="490"/>
    </location>
</feature>
<accession>A0AAV4DG85</accession>
<dbReference type="EMBL" id="BLXT01007857">
    <property type="protein sequence ID" value="GFO43232.1"/>
    <property type="molecule type" value="Genomic_DNA"/>
</dbReference>
<feature type="region of interest" description="Disordered" evidence="1">
    <location>
        <begin position="546"/>
        <end position="567"/>
    </location>
</feature>
<feature type="region of interest" description="Disordered" evidence="1">
    <location>
        <begin position="122"/>
        <end position="151"/>
    </location>
</feature>
<feature type="compositionally biased region" description="Polar residues" evidence="1">
    <location>
        <begin position="273"/>
        <end position="293"/>
    </location>
</feature>
<evidence type="ECO:0000256" key="1">
    <source>
        <dbReference type="SAM" id="MobiDB-lite"/>
    </source>
</evidence>
<name>A0AAV4DG85_9GAST</name>
<evidence type="ECO:0000313" key="2">
    <source>
        <dbReference type="EMBL" id="GFO43232.1"/>
    </source>
</evidence>
<feature type="compositionally biased region" description="Polar residues" evidence="1">
    <location>
        <begin position="195"/>
        <end position="211"/>
    </location>
</feature>
<dbReference type="AlphaFoldDB" id="A0AAV4DG85"/>
<feature type="region of interest" description="Disordered" evidence="1">
    <location>
        <begin position="466"/>
        <end position="504"/>
    </location>
</feature>
<feature type="compositionally biased region" description="Polar residues" evidence="1">
    <location>
        <begin position="372"/>
        <end position="381"/>
    </location>
</feature>
<feature type="region of interest" description="Disordered" evidence="1">
    <location>
        <begin position="191"/>
        <end position="222"/>
    </location>
</feature>
<reference evidence="2 3" key="1">
    <citation type="journal article" date="2021" name="Elife">
        <title>Chloroplast acquisition without the gene transfer in kleptoplastic sea slugs, Plakobranchus ocellatus.</title>
        <authorList>
            <person name="Maeda T."/>
            <person name="Takahashi S."/>
            <person name="Yoshida T."/>
            <person name="Shimamura S."/>
            <person name="Takaki Y."/>
            <person name="Nagai Y."/>
            <person name="Toyoda A."/>
            <person name="Suzuki Y."/>
            <person name="Arimoto A."/>
            <person name="Ishii H."/>
            <person name="Satoh N."/>
            <person name="Nishiyama T."/>
            <person name="Hasebe M."/>
            <person name="Maruyama T."/>
            <person name="Minagawa J."/>
            <person name="Obokata J."/>
            <person name="Shigenobu S."/>
        </authorList>
    </citation>
    <scope>NUCLEOTIDE SEQUENCE [LARGE SCALE GENOMIC DNA]</scope>
</reference>
<evidence type="ECO:0000313" key="3">
    <source>
        <dbReference type="Proteomes" id="UP000735302"/>
    </source>
</evidence>
<comment type="caution">
    <text evidence="2">The sequence shown here is derived from an EMBL/GenBank/DDBJ whole genome shotgun (WGS) entry which is preliminary data.</text>
</comment>
<feature type="compositionally biased region" description="Basic and acidic residues" evidence="1">
    <location>
        <begin position="383"/>
        <end position="396"/>
    </location>
</feature>
<keyword evidence="3" id="KW-1185">Reference proteome</keyword>
<protein>
    <submittedName>
        <fullName evidence="2">Uncharacterized protein</fullName>
    </submittedName>
</protein>